<keyword evidence="12 19" id="KW-0472">Membrane</keyword>
<evidence type="ECO:0000256" key="9">
    <source>
        <dbReference type="ARBA" id="ARBA00022777"/>
    </source>
</evidence>
<keyword evidence="13" id="KW-1015">Disulfide bond</keyword>
<gene>
    <name evidence="23" type="ORF">Syun_018205</name>
</gene>
<evidence type="ECO:0000256" key="5">
    <source>
        <dbReference type="ARBA" id="ARBA00022692"/>
    </source>
</evidence>
<reference evidence="23 24" key="1">
    <citation type="submission" date="2024-01" db="EMBL/GenBank/DDBJ databases">
        <title>Genome assemblies of Stephania.</title>
        <authorList>
            <person name="Yang L."/>
        </authorList>
    </citation>
    <scope>NUCLEOTIDE SEQUENCE [LARGE SCALE GENOMIC DNA]</scope>
    <source>
        <strain evidence="23">YNDBR</strain>
        <tissue evidence="23">Leaf</tissue>
    </source>
</reference>
<dbReference type="Gene3D" id="3.30.200.20">
    <property type="entry name" value="Phosphorylase Kinase, domain 1"/>
    <property type="match status" value="1"/>
</dbReference>
<feature type="domain" description="Bulb-type lectin" evidence="22">
    <location>
        <begin position="26"/>
        <end position="146"/>
    </location>
</feature>
<name>A0AAP0ITA3_9MAGN</name>
<feature type="chain" id="PRO_5042845395" description="Receptor-like serine/threonine-protein kinase" evidence="20">
    <location>
        <begin position="20"/>
        <end position="789"/>
    </location>
</feature>
<comment type="catalytic activity">
    <reaction evidence="16 18">
        <text>L-threonyl-[protein] + ATP = O-phospho-L-threonyl-[protein] + ADP + H(+)</text>
        <dbReference type="Rhea" id="RHEA:46608"/>
        <dbReference type="Rhea" id="RHEA-COMP:11060"/>
        <dbReference type="Rhea" id="RHEA-COMP:11605"/>
        <dbReference type="ChEBI" id="CHEBI:15378"/>
        <dbReference type="ChEBI" id="CHEBI:30013"/>
        <dbReference type="ChEBI" id="CHEBI:30616"/>
        <dbReference type="ChEBI" id="CHEBI:61977"/>
        <dbReference type="ChEBI" id="CHEBI:456216"/>
        <dbReference type="EC" id="2.7.11.1"/>
    </reaction>
</comment>
<evidence type="ECO:0000256" key="19">
    <source>
        <dbReference type="SAM" id="Phobius"/>
    </source>
</evidence>
<dbReference type="Pfam" id="PF00069">
    <property type="entry name" value="Pkinase"/>
    <property type="match status" value="1"/>
</dbReference>
<feature type="signal peptide" evidence="20">
    <location>
        <begin position="1"/>
        <end position="19"/>
    </location>
</feature>
<dbReference type="EMBL" id="JBBNAF010000008">
    <property type="protein sequence ID" value="KAK9120588.1"/>
    <property type="molecule type" value="Genomic_DNA"/>
</dbReference>
<comment type="subcellular location">
    <subcellularLocation>
        <location evidence="1">Membrane</location>
        <topology evidence="1">Single-pass type I membrane protein</topology>
    </subcellularLocation>
</comment>
<keyword evidence="11 19" id="KW-1133">Transmembrane helix</keyword>
<feature type="domain" description="Protein kinase" evidence="21">
    <location>
        <begin position="503"/>
        <end position="783"/>
    </location>
</feature>
<evidence type="ECO:0000256" key="17">
    <source>
        <dbReference type="ARBA" id="ARBA00048679"/>
    </source>
</evidence>
<evidence type="ECO:0000256" key="1">
    <source>
        <dbReference type="ARBA" id="ARBA00004479"/>
    </source>
</evidence>
<dbReference type="Gene3D" id="2.90.10.10">
    <property type="entry name" value="Bulb-type lectin domain"/>
    <property type="match status" value="2"/>
</dbReference>
<keyword evidence="24" id="KW-1185">Reference proteome</keyword>
<evidence type="ECO:0000256" key="12">
    <source>
        <dbReference type="ARBA" id="ARBA00023136"/>
    </source>
</evidence>
<keyword evidence="2 18" id="KW-0723">Serine/threonine-protein kinase</keyword>
<dbReference type="Pfam" id="PF01453">
    <property type="entry name" value="B_lectin"/>
    <property type="match status" value="1"/>
</dbReference>
<evidence type="ECO:0000256" key="7">
    <source>
        <dbReference type="ARBA" id="ARBA00022734"/>
    </source>
</evidence>
<evidence type="ECO:0000256" key="15">
    <source>
        <dbReference type="ARBA" id="ARBA00023180"/>
    </source>
</evidence>
<dbReference type="FunFam" id="1.10.510.10:FF:000237">
    <property type="entry name" value="G-type lectin S-receptor-like serine/threonine-protein kinase"/>
    <property type="match status" value="1"/>
</dbReference>
<evidence type="ECO:0000256" key="13">
    <source>
        <dbReference type="ARBA" id="ARBA00023157"/>
    </source>
</evidence>
<dbReference type="PROSITE" id="PS50927">
    <property type="entry name" value="BULB_LECTIN"/>
    <property type="match status" value="1"/>
</dbReference>
<dbReference type="PIRSF" id="PIRSF000641">
    <property type="entry name" value="SRK"/>
    <property type="match status" value="1"/>
</dbReference>
<evidence type="ECO:0000256" key="14">
    <source>
        <dbReference type="ARBA" id="ARBA00023170"/>
    </source>
</evidence>
<evidence type="ECO:0000313" key="23">
    <source>
        <dbReference type="EMBL" id="KAK9120588.1"/>
    </source>
</evidence>
<dbReference type="SMART" id="SM00108">
    <property type="entry name" value="B_lectin"/>
    <property type="match status" value="1"/>
</dbReference>
<keyword evidence="9 18" id="KW-0418">Kinase</keyword>
<evidence type="ECO:0000313" key="24">
    <source>
        <dbReference type="Proteomes" id="UP001420932"/>
    </source>
</evidence>
<keyword evidence="7" id="KW-0430">Lectin</keyword>
<comment type="caution">
    <text evidence="23">The sequence shown here is derived from an EMBL/GenBank/DDBJ whole genome shotgun (WGS) entry which is preliminary data.</text>
</comment>
<keyword evidence="8 18" id="KW-0547">Nucleotide-binding</keyword>
<dbReference type="GO" id="GO:0004674">
    <property type="term" value="F:protein serine/threonine kinase activity"/>
    <property type="evidence" value="ECO:0007669"/>
    <property type="project" value="UniProtKB-KW"/>
</dbReference>
<dbReference type="SUPFAM" id="SSF56112">
    <property type="entry name" value="Protein kinase-like (PK-like)"/>
    <property type="match status" value="1"/>
</dbReference>
<comment type="catalytic activity">
    <reaction evidence="17 18">
        <text>L-seryl-[protein] + ATP = O-phospho-L-seryl-[protein] + ADP + H(+)</text>
        <dbReference type="Rhea" id="RHEA:17989"/>
        <dbReference type="Rhea" id="RHEA-COMP:9863"/>
        <dbReference type="Rhea" id="RHEA-COMP:11604"/>
        <dbReference type="ChEBI" id="CHEBI:15378"/>
        <dbReference type="ChEBI" id="CHEBI:29999"/>
        <dbReference type="ChEBI" id="CHEBI:30616"/>
        <dbReference type="ChEBI" id="CHEBI:83421"/>
        <dbReference type="ChEBI" id="CHEBI:456216"/>
        <dbReference type="EC" id="2.7.11.1"/>
    </reaction>
</comment>
<dbReference type="PROSITE" id="PS50011">
    <property type="entry name" value="PROTEIN_KINASE_DOM"/>
    <property type="match status" value="1"/>
</dbReference>
<dbReference type="PANTHER" id="PTHR47976">
    <property type="entry name" value="G-TYPE LECTIN S-RECEPTOR-LIKE SERINE/THREONINE-PROTEIN KINASE SD2-5"/>
    <property type="match status" value="1"/>
</dbReference>
<evidence type="ECO:0000256" key="18">
    <source>
        <dbReference type="PIRNR" id="PIRNR000641"/>
    </source>
</evidence>
<evidence type="ECO:0000256" key="6">
    <source>
        <dbReference type="ARBA" id="ARBA00022729"/>
    </source>
</evidence>
<keyword evidence="10 18" id="KW-0067">ATP-binding</keyword>
<dbReference type="GO" id="GO:0005524">
    <property type="term" value="F:ATP binding"/>
    <property type="evidence" value="ECO:0007669"/>
    <property type="project" value="UniProtKB-KW"/>
</dbReference>
<dbReference type="InterPro" id="IPR008271">
    <property type="entry name" value="Ser/Thr_kinase_AS"/>
</dbReference>
<accession>A0AAP0ITA3</accession>
<keyword evidence="5 19" id="KW-0812">Transmembrane</keyword>
<sequence>MFLQLLCLSILLLLPFSIPFQTLNIINLGSTLSTLDDNPYWTSPSGEFSFGFYALSEGDHYLLALWFTKIPIKTIAWTANGDLPVQKGSRVELTTIGSLSLFNSAGAEIWKAEPLDGTRAASAAMLDNGNFVLLSTDSTIKWGTFDQPTDTILPTQIVNILNRGSKLSSSISNEDHSSGKFQLSVKLDGNLVLRSIARPTEETYDPPYWASNTADTQSRLVFNESGLMYLITPLNGTHFNITTEIQVSPRDFYQRATIDSDGVFRKYTYPKSSTSPNDQTWSVKWYVPGDICTALTGNVGSGACGFNSYCVLGQDQRPNCECPPGYDYVDGNNTFMGCKQTFAPQSCEKDQLRKAFQMRELINIDWPLSDYEHFLSVDAEWCSNTCLDDCFCAVSIIRGSECWLKKIPLSNGRSDPSINGKALIKVAPPPPQLHCNEKKEKQHKMILPGSIVLAASLFLNLLLVLILVTKHKRSRRKAIPVAPSAVEGNLQCFTYKELEEATNGFEEELGKGACSVVYKGRNAQGLIAVKRLKNIPVEVDKEFKNEMRAIGRSNHKNLAKLLGFCDEGTHRLLVYELMIHGSLANLLFEMPRPSWYQRIQIAFGIARGLTYLHEECCTKIIHCDVKPQNILLDESFTARISDFGLAKLLKTDQTRTSTAVRGTRGYVAPEWFKGKAITSKVDVYSFGIVLMEIIFCKRNVELEVGREDPEILSENVYDGYVQGKLQLLIGDDEEAKNDRRFERMVMVAIWCVQDDSSLRPSMRKVLQMLEGAADVPTPPDPFSYVNSNL</sequence>
<dbReference type="SUPFAM" id="SSF51110">
    <property type="entry name" value="alpha-D-mannose-specific plant lectins"/>
    <property type="match status" value="2"/>
</dbReference>
<keyword evidence="6 20" id="KW-0732">Signal</keyword>
<organism evidence="23 24">
    <name type="scientific">Stephania yunnanensis</name>
    <dbReference type="NCBI Taxonomy" id="152371"/>
    <lineage>
        <taxon>Eukaryota</taxon>
        <taxon>Viridiplantae</taxon>
        <taxon>Streptophyta</taxon>
        <taxon>Embryophyta</taxon>
        <taxon>Tracheophyta</taxon>
        <taxon>Spermatophyta</taxon>
        <taxon>Magnoliopsida</taxon>
        <taxon>Ranunculales</taxon>
        <taxon>Menispermaceae</taxon>
        <taxon>Menispermoideae</taxon>
        <taxon>Cissampelideae</taxon>
        <taxon>Stephania</taxon>
    </lineage>
</organism>
<proteinExistence type="inferred from homology"/>
<evidence type="ECO:0000259" key="22">
    <source>
        <dbReference type="PROSITE" id="PS50927"/>
    </source>
</evidence>
<dbReference type="InterPro" id="IPR011009">
    <property type="entry name" value="Kinase-like_dom_sf"/>
</dbReference>
<evidence type="ECO:0000259" key="21">
    <source>
        <dbReference type="PROSITE" id="PS50011"/>
    </source>
</evidence>
<evidence type="ECO:0000256" key="10">
    <source>
        <dbReference type="ARBA" id="ARBA00022840"/>
    </source>
</evidence>
<dbReference type="EC" id="2.7.11.1" evidence="18"/>
<comment type="similarity">
    <text evidence="18">Belongs to the protein kinase superfamily. Ser/Thr protein kinase family.</text>
</comment>
<dbReference type="SMART" id="SM00220">
    <property type="entry name" value="S_TKc"/>
    <property type="match status" value="1"/>
</dbReference>
<evidence type="ECO:0000256" key="4">
    <source>
        <dbReference type="ARBA" id="ARBA00022679"/>
    </source>
</evidence>
<dbReference type="InterPro" id="IPR001480">
    <property type="entry name" value="Bulb-type_lectin_dom"/>
</dbReference>
<dbReference type="Proteomes" id="UP001420932">
    <property type="component" value="Unassembled WGS sequence"/>
</dbReference>
<evidence type="ECO:0000256" key="16">
    <source>
        <dbReference type="ARBA" id="ARBA00047899"/>
    </source>
</evidence>
<dbReference type="GO" id="GO:0016020">
    <property type="term" value="C:membrane"/>
    <property type="evidence" value="ECO:0007669"/>
    <property type="project" value="UniProtKB-SubCell"/>
</dbReference>
<evidence type="ECO:0000256" key="20">
    <source>
        <dbReference type="SAM" id="SignalP"/>
    </source>
</evidence>
<feature type="transmembrane region" description="Helical" evidence="19">
    <location>
        <begin position="445"/>
        <end position="468"/>
    </location>
</feature>
<dbReference type="GO" id="GO:0030246">
    <property type="term" value="F:carbohydrate binding"/>
    <property type="evidence" value="ECO:0007669"/>
    <property type="project" value="UniProtKB-KW"/>
</dbReference>
<protein>
    <recommendedName>
        <fullName evidence="18">Receptor-like serine/threonine-protein kinase</fullName>
        <ecNumber evidence="18">2.7.11.1</ecNumber>
    </recommendedName>
</protein>
<dbReference type="FunFam" id="2.90.10.10:FF:000013">
    <property type="entry name" value="G-type lectin S-receptor-like serine/threonine-protein kinase LECRK1"/>
    <property type="match status" value="1"/>
</dbReference>
<dbReference type="InterPro" id="IPR024171">
    <property type="entry name" value="SRK-like_kinase"/>
</dbReference>
<dbReference type="InterPro" id="IPR036426">
    <property type="entry name" value="Bulb-type_lectin_dom_sf"/>
</dbReference>
<dbReference type="FunFam" id="3.30.200.20:FF:000059">
    <property type="entry name" value="S-receptor-like serine/threonine-protein kinase"/>
    <property type="match status" value="1"/>
</dbReference>
<evidence type="ECO:0000256" key="2">
    <source>
        <dbReference type="ARBA" id="ARBA00022527"/>
    </source>
</evidence>
<dbReference type="AlphaFoldDB" id="A0AAP0ITA3"/>
<dbReference type="InterPro" id="IPR000719">
    <property type="entry name" value="Prot_kinase_dom"/>
</dbReference>
<dbReference type="PANTHER" id="PTHR47976:SF108">
    <property type="entry name" value="G-TYPE LECTIN S-RECEPTOR-LIKE SERINE_THREONINE-PROTEIN KINASE LECRK1"/>
    <property type="match status" value="1"/>
</dbReference>
<evidence type="ECO:0000256" key="3">
    <source>
        <dbReference type="ARBA" id="ARBA00022536"/>
    </source>
</evidence>
<dbReference type="Gene3D" id="1.10.510.10">
    <property type="entry name" value="Transferase(Phosphotransferase) domain 1"/>
    <property type="match status" value="1"/>
</dbReference>
<keyword evidence="4 18" id="KW-0808">Transferase</keyword>
<evidence type="ECO:0000256" key="11">
    <source>
        <dbReference type="ARBA" id="ARBA00022989"/>
    </source>
</evidence>
<keyword evidence="15" id="KW-0325">Glycoprotein</keyword>
<dbReference type="PROSITE" id="PS00108">
    <property type="entry name" value="PROTEIN_KINASE_ST"/>
    <property type="match status" value="1"/>
</dbReference>
<keyword evidence="3" id="KW-0245">EGF-like domain</keyword>
<dbReference type="InterPro" id="IPR051343">
    <property type="entry name" value="G-type_lectin_kinases/EP1-like"/>
</dbReference>
<evidence type="ECO:0000256" key="8">
    <source>
        <dbReference type="ARBA" id="ARBA00022741"/>
    </source>
</evidence>
<keyword evidence="14" id="KW-0675">Receptor</keyword>